<dbReference type="PROSITE" id="PS50041">
    <property type="entry name" value="C_TYPE_LECTIN_2"/>
    <property type="match status" value="1"/>
</dbReference>
<proteinExistence type="predicted"/>
<dbReference type="InterPro" id="IPR016186">
    <property type="entry name" value="C-type_lectin-like/link_sf"/>
</dbReference>
<dbReference type="Gene3D" id="3.10.100.10">
    <property type="entry name" value="Mannose-Binding Protein A, subunit A"/>
    <property type="match status" value="1"/>
</dbReference>
<reference evidence="3" key="1">
    <citation type="submission" date="2025-08" db="UniProtKB">
        <authorList>
            <consortium name="RefSeq"/>
        </authorList>
    </citation>
    <scope>IDENTIFICATION</scope>
    <source>
        <tissue evidence="3">Whole organism</tissue>
    </source>
</reference>
<evidence type="ECO:0000259" key="1">
    <source>
        <dbReference type="PROSITE" id="PS50041"/>
    </source>
</evidence>
<dbReference type="CDD" id="cd00037">
    <property type="entry name" value="CLECT"/>
    <property type="match status" value="1"/>
</dbReference>
<sequence length="173" mass="19276">MYVPNQTIALGTPNVCHVTTQPQLPIYLVDQAGFSSFIRDTGCDEFKGYQNLGTGCIWLSTYTRNWIGAQYECQVMGGRLAVLDTPAKCKAVVERLNATQPKLPSLFVNALVSQSAWQWEGGASVNNTFWALGEPSSSNNNNRVIMNRDKGYLLDSVDWWAEYHFACQGPPKF</sequence>
<evidence type="ECO:0000313" key="3">
    <source>
        <dbReference type="RefSeq" id="XP_047741068.1"/>
    </source>
</evidence>
<dbReference type="RefSeq" id="XP_047741068.1">
    <property type="nucleotide sequence ID" value="XM_047885112.1"/>
</dbReference>
<feature type="domain" description="C-type lectin" evidence="1">
    <location>
        <begin position="52"/>
        <end position="159"/>
    </location>
</feature>
<gene>
    <name evidence="3" type="primary">LOC125179366</name>
</gene>
<name>A0A979FWW5_HYAAZ</name>
<dbReference type="SMART" id="SM00034">
    <property type="entry name" value="CLECT"/>
    <property type="match status" value="1"/>
</dbReference>
<dbReference type="InterPro" id="IPR001304">
    <property type="entry name" value="C-type_lectin-like"/>
</dbReference>
<dbReference type="SUPFAM" id="SSF56436">
    <property type="entry name" value="C-type lectin-like"/>
    <property type="match status" value="1"/>
</dbReference>
<accession>A0A979FWW5</accession>
<dbReference type="AlphaFoldDB" id="A0A979FWW5"/>
<dbReference type="GeneID" id="125179366"/>
<organism evidence="2 3">
    <name type="scientific">Hyalella azteca</name>
    <name type="common">Amphipod</name>
    <dbReference type="NCBI Taxonomy" id="294128"/>
    <lineage>
        <taxon>Eukaryota</taxon>
        <taxon>Metazoa</taxon>
        <taxon>Ecdysozoa</taxon>
        <taxon>Arthropoda</taxon>
        <taxon>Crustacea</taxon>
        <taxon>Multicrustacea</taxon>
        <taxon>Malacostraca</taxon>
        <taxon>Eumalacostraca</taxon>
        <taxon>Peracarida</taxon>
        <taxon>Amphipoda</taxon>
        <taxon>Senticaudata</taxon>
        <taxon>Talitrida</taxon>
        <taxon>Talitroidea</taxon>
        <taxon>Hyalellidae</taxon>
        <taxon>Hyalella</taxon>
    </lineage>
</organism>
<dbReference type="Proteomes" id="UP000694843">
    <property type="component" value="Unplaced"/>
</dbReference>
<dbReference type="Pfam" id="PF00059">
    <property type="entry name" value="Lectin_C"/>
    <property type="match status" value="1"/>
</dbReference>
<dbReference type="OrthoDB" id="6050186at2759"/>
<dbReference type="KEGG" id="hazt:125179366"/>
<protein>
    <submittedName>
        <fullName evidence="3">Perlucin-like protein</fullName>
    </submittedName>
</protein>
<keyword evidence="2" id="KW-1185">Reference proteome</keyword>
<dbReference type="InterPro" id="IPR016187">
    <property type="entry name" value="CTDL_fold"/>
</dbReference>
<evidence type="ECO:0000313" key="2">
    <source>
        <dbReference type="Proteomes" id="UP000694843"/>
    </source>
</evidence>